<dbReference type="EMBL" id="BDGG01000017">
    <property type="protein sequence ID" value="GAV08233.1"/>
    <property type="molecule type" value="Genomic_DNA"/>
</dbReference>
<feature type="region of interest" description="Disordered" evidence="1">
    <location>
        <begin position="73"/>
        <end position="100"/>
    </location>
</feature>
<feature type="compositionally biased region" description="Polar residues" evidence="1">
    <location>
        <begin position="76"/>
        <end position="86"/>
    </location>
</feature>
<keyword evidence="3" id="KW-1185">Reference proteome</keyword>
<proteinExistence type="predicted"/>
<comment type="caution">
    <text evidence="2">The sequence shown here is derived from an EMBL/GenBank/DDBJ whole genome shotgun (WGS) entry which is preliminary data.</text>
</comment>
<organism evidence="2 3">
    <name type="scientific">Ramazzottius varieornatus</name>
    <name type="common">Water bear</name>
    <name type="synonym">Tardigrade</name>
    <dbReference type="NCBI Taxonomy" id="947166"/>
    <lineage>
        <taxon>Eukaryota</taxon>
        <taxon>Metazoa</taxon>
        <taxon>Ecdysozoa</taxon>
        <taxon>Tardigrada</taxon>
        <taxon>Eutardigrada</taxon>
        <taxon>Parachela</taxon>
        <taxon>Hypsibioidea</taxon>
        <taxon>Ramazzottiidae</taxon>
        <taxon>Ramazzottius</taxon>
    </lineage>
</organism>
<sequence length="100" mass="10717">MTPHPFSQIPVAKKSFSQDHPCNNNHASTLECLTTGSTVILPALPLWNSLHFDVHGTAGTTVNVHFIGAPGPALNHAQSKGHNPQADQKGRCPAHLKKLQ</sequence>
<accession>A0A1D1W5Y1</accession>
<dbReference type="Proteomes" id="UP000186922">
    <property type="component" value="Unassembled WGS sequence"/>
</dbReference>
<evidence type="ECO:0000313" key="3">
    <source>
        <dbReference type="Proteomes" id="UP000186922"/>
    </source>
</evidence>
<gene>
    <name evidence="2" type="primary">RvY_17957-1</name>
    <name evidence="2" type="synonym">RvY_17957.1</name>
    <name evidence="2" type="ORF">RvY_17957</name>
</gene>
<reference evidence="2 3" key="1">
    <citation type="journal article" date="2016" name="Nat. Commun.">
        <title>Extremotolerant tardigrade genome and improved radiotolerance of human cultured cells by tardigrade-unique protein.</title>
        <authorList>
            <person name="Hashimoto T."/>
            <person name="Horikawa D.D."/>
            <person name="Saito Y."/>
            <person name="Kuwahara H."/>
            <person name="Kozuka-Hata H."/>
            <person name="Shin-I T."/>
            <person name="Minakuchi Y."/>
            <person name="Ohishi K."/>
            <person name="Motoyama A."/>
            <person name="Aizu T."/>
            <person name="Enomoto A."/>
            <person name="Kondo K."/>
            <person name="Tanaka S."/>
            <person name="Hara Y."/>
            <person name="Koshikawa S."/>
            <person name="Sagara H."/>
            <person name="Miura T."/>
            <person name="Yokobori S."/>
            <person name="Miyagawa K."/>
            <person name="Suzuki Y."/>
            <person name="Kubo T."/>
            <person name="Oyama M."/>
            <person name="Kohara Y."/>
            <person name="Fujiyama A."/>
            <person name="Arakawa K."/>
            <person name="Katayama T."/>
            <person name="Toyoda A."/>
            <person name="Kunieda T."/>
        </authorList>
    </citation>
    <scope>NUCLEOTIDE SEQUENCE [LARGE SCALE GENOMIC DNA]</scope>
    <source>
        <strain evidence="2 3">YOKOZUNA-1</strain>
    </source>
</reference>
<feature type="region of interest" description="Disordered" evidence="1">
    <location>
        <begin position="1"/>
        <end position="20"/>
    </location>
</feature>
<protein>
    <submittedName>
        <fullName evidence="2">Uncharacterized protein</fullName>
    </submittedName>
</protein>
<evidence type="ECO:0000256" key="1">
    <source>
        <dbReference type="SAM" id="MobiDB-lite"/>
    </source>
</evidence>
<evidence type="ECO:0000313" key="2">
    <source>
        <dbReference type="EMBL" id="GAV08233.1"/>
    </source>
</evidence>
<dbReference type="AlphaFoldDB" id="A0A1D1W5Y1"/>
<name>A0A1D1W5Y1_RAMVA</name>